<reference evidence="3" key="2">
    <citation type="submission" date="2019-07" db="EMBL/GenBank/DDBJ databases">
        <authorList>
            <person name="Yang Y."/>
            <person name="Bocs S."/>
            <person name="Baudouin L."/>
        </authorList>
    </citation>
    <scope>NUCLEOTIDE SEQUENCE</scope>
    <source>
        <tissue evidence="3">Spear leaf of Hainan Tall coconut</tissue>
    </source>
</reference>
<feature type="domain" description="KIB1-4 beta-propeller" evidence="2">
    <location>
        <begin position="56"/>
        <end position="114"/>
    </location>
</feature>
<dbReference type="InterPro" id="IPR001810">
    <property type="entry name" value="F-box_dom"/>
</dbReference>
<dbReference type="InterPro" id="IPR005174">
    <property type="entry name" value="KIB1-4_b-propeller"/>
</dbReference>
<dbReference type="Pfam" id="PF00646">
    <property type="entry name" value="F-box"/>
    <property type="match status" value="1"/>
</dbReference>
<sequence>MIPDLLRRISDKLPHCFDYYFNFRLVCTHWRSAARPKRFPPILIRPSNADSAELRFFDPSDGGVHSHPLPESARNKMICGASRGWLALMDELIKSLSLVNPFTGGEFSLPPTPNQLLFDVHDCDDSDLDSSLCARADGQCAGDVICGRLYFIT</sequence>
<accession>A0A8K0N794</accession>
<dbReference type="PANTHER" id="PTHR34708:SF1">
    <property type="entry name" value="OS08G0126400 PROTEIN"/>
    <property type="match status" value="1"/>
</dbReference>
<evidence type="ECO:0000259" key="2">
    <source>
        <dbReference type="Pfam" id="PF03478"/>
    </source>
</evidence>
<proteinExistence type="predicted"/>
<evidence type="ECO:0000259" key="1">
    <source>
        <dbReference type="Pfam" id="PF00646"/>
    </source>
</evidence>
<dbReference type="AlphaFoldDB" id="A0A8K0N794"/>
<dbReference type="Proteomes" id="UP000797356">
    <property type="component" value="Chromosome 9"/>
</dbReference>
<dbReference type="OrthoDB" id="585457at2759"/>
<dbReference type="Pfam" id="PF03478">
    <property type="entry name" value="Beta-prop_KIB1-4"/>
    <property type="match status" value="1"/>
</dbReference>
<protein>
    <submittedName>
        <fullName evidence="3">Putative F-box/kelch-repeat protein</fullName>
    </submittedName>
</protein>
<keyword evidence="4" id="KW-1185">Reference proteome</keyword>
<dbReference type="EMBL" id="CM017880">
    <property type="protein sequence ID" value="KAG1361095.1"/>
    <property type="molecule type" value="Genomic_DNA"/>
</dbReference>
<comment type="caution">
    <text evidence="3">The sequence shown here is derived from an EMBL/GenBank/DDBJ whole genome shotgun (WGS) entry which is preliminary data.</text>
</comment>
<gene>
    <name evidence="3" type="ORF">COCNU_09G005580</name>
</gene>
<dbReference type="PANTHER" id="PTHR34708">
    <property type="entry name" value="OS07G0440000 PROTEIN"/>
    <property type="match status" value="1"/>
</dbReference>
<name>A0A8K0N794_COCNU</name>
<organism evidence="3 4">
    <name type="scientific">Cocos nucifera</name>
    <name type="common">Coconut palm</name>
    <dbReference type="NCBI Taxonomy" id="13894"/>
    <lineage>
        <taxon>Eukaryota</taxon>
        <taxon>Viridiplantae</taxon>
        <taxon>Streptophyta</taxon>
        <taxon>Embryophyta</taxon>
        <taxon>Tracheophyta</taxon>
        <taxon>Spermatophyta</taxon>
        <taxon>Magnoliopsida</taxon>
        <taxon>Liliopsida</taxon>
        <taxon>Arecaceae</taxon>
        <taxon>Arecoideae</taxon>
        <taxon>Cocoseae</taxon>
        <taxon>Attaleinae</taxon>
        <taxon>Cocos</taxon>
    </lineage>
</organism>
<evidence type="ECO:0000313" key="3">
    <source>
        <dbReference type="EMBL" id="KAG1361095.1"/>
    </source>
</evidence>
<reference evidence="3" key="1">
    <citation type="journal article" date="2017" name="Gigascience">
        <title>The genome draft of coconut (Cocos nucifera).</title>
        <authorList>
            <person name="Xiao Y."/>
            <person name="Xu P."/>
            <person name="Fan H."/>
            <person name="Baudouin L."/>
            <person name="Xia W."/>
            <person name="Bocs S."/>
            <person name="Xu J."/>
            <person name="Li Q."/>
            <person name="Guo A."/>
            <person name="Zhou L."/>
            <person name="Li J."/>
            <person name="Wu Y."/>
            <person name="Ma Z."/>
            <person name="Armero A."/>
            <person name="Issali A.E."/>
            <person name="Liu N."/>
            <person name="Peng M."/>
            <person name="Yang Y."/>
        </authorList>
    </citation>
    <scope>NUCLEOTIDE SEQUENCE</scope>
    <source>
        <tissue evidence="3">Spear leaf of Hainan Tall coconut</tissue>
    </source>
</reference>
<evidence type="ECO:0000313" key="4">
    <source>
        <dbReference type="Proteomes" id="UP000797356"/>
    </source>
</evidence>
<feature type="domain" description="F-box" evidence="1">
    <location>
        <begin position="3"/>
        <end position="38"/>
    </location>
</feature>